<accession>A0A840FXX3</accession>
<comment type="caution">
    <text evidence="1">The sequence shown here is derived from an EMBL/GenBank/DDBJ whole genome shotgun (WGS) entry which is preliminary data.</text>
</comment>
<proteinExistence type="predicted"/>
<reference evidence="1 2" key="1">
    <citation type="submission" date="2020-08" db="EMBL/GenBank/DDBJ databases">
        <title>Genome sequencing of Purple Non-Sulfur Bacteria from various extreme environments.</title>
        <authorList>
            <person name="Mayer M."/>
        </authorList>
    </citation>
    <scope>NUCLEOTIDE SEQUENCE [LARGE SCALE GENOMIC DNA]</scope>
    <source>
        <strain evidence="1 2">2761</strain>
    </source>
</reference>
<keyword evidence="2" id="KW-1185">Reference proteome</keyword>
<organism evidence="1 2">
    <name type="scientific">Rhodocyclus tenuis</name>
    <name type="common">Rhodospirillum tenue</name>
    <dbReference type="NCBI Taxonomy" id="1066"/>
    <lineage>
        <taxon>Bacteria</taxon>
        <taxon>Pseudomonadati</taxon>
        <taxon>Pseudomonadota</taxon>
        <taxon>Betaproteobacteria</taxon>
        <taxon>Rhodocyclales</taxon>
        <taxon>Rhodocyclaceae</taxon>
        <taxon>Rhodocyclus</taxon>
    </lineage>
</organism>
<evidence type="ECO:0000313" key="1">
    <source>
        <dbReference type="EMBL" id="MBB4246664.1"/>
    </source>
</evidence>
<gene>
    <name evidence="1" type="ORF">GGD90_001027</name>
</gene>
<dbReference type="RefSeq" id="WP_153115187.1">
    <property type="nucleotide sequence ID" value="NZ_JACIGE010000003.1"/>
</dbReference>
<protein>
    <submittedName>
        <fullName evidence="1">Uncharacterized protein</fullName>
    </submittedName>
</protein>
<sequence length="175" mass="19877">MTTPITFLFNDDATLGIDWPSLLTVYPALQQKRLSWRESDPRFASFLSFLETDGIQSELTETTWRDALAEHLAYPSNQHFLFMLWQSFLKRTEENSGAIELAWLPDTLAARFAHWHKQLQLDRSLLSALDNTCQSGDSSIFPAFRGTPLSSAFMYQTLQAMVAGQAHQSNAQESQ</sequence>
<dbReference type="EMBL" id="JACIGE010000003">
    <property type="protein sequence ID" value="MBB4246664.1"/>
    <property type="molecule type" value="Genomic_DNA"/>
</dbReference>
<dbReference type="Proteomes" id="UP000587070">
    <property type="component" value="Unassembled WGS sequence"/>
</dbReference>
<dbReference type="AlphaFoldDB" id="A0A840FXX3"/>
<name>A0A840FXX3_RHOTE</name>
<evidence type="ECO:0000313" key="2">
    <source>
        <dbReference type="Proteomes" id="UP000587070"/>
    </source>
</evidence>